<reference evidence="7 8" key="1">
    <citation type="submission" date="2019-07" db="EMBL/GenBank/DDBJ databases">
        <title>Whole genome shotgun sequence of Aneurinibacillus danicus NBRC 102444.</title>
        <authorList>
            <person name="Hosoyama A."/>
            <person name="Uohara A."/>
            <person name="Ohji S."/>
            <person name="Ichikawa N."/>
        </authorList>
    </citation>
    <scope>NUCLEOTIDE SEQUENCE [LARGE SCALE GENOMIC DNA]</scope>
    <source>
        <strain evidence="7 8">NBRC 102444</strain>
    </source>
</reference>
<name>A0A511V8C3_9BACL</name>
<dbReference type="Proteomes" id="UP000321157">
    <property type="component" value="Unassembled WGS sequence"/>
</dbReference>
<evidence type="ECO:0000313" key="7">
    <source>
        <dbReference type="EMBL" id="GEN35197.1"/>
    </source>
</evidence>
<feature type="transmembrane region" description="Helical" evidence="6">
    <location>
        <begin position="264"/>
        <end position="288"/>
    </location>
</feature>
<comment type="caution">
    <text evidence="7">The sequence shown here is derived from an EMBL/GenBank/DDBJ whole genome shotgun (WGS) entry which is preliminary data.</text>
</comment>
<dbReference type="Pfam" id="PF13520">
    <property type="entry name" value="AA_permease_2"/>
    <property type="match status" value="1"/>
</dbReference>
<gene>
    <name evidence="7" type="ORF">ADA01nite_26570</name>
</gene>
<sequence length="429" mass="44270">MGTKGKMIKTIGLPQAVALYVGAVLGSGVLLVPGLAAEIAGPASLLAWGLMTLLVLPMALVMGLLSARFPNAGGVAYFVSRAFGTKAGALTGWFFLASVPIGAPVAALTGAGYMTAAFELAEGWKIGIAALMLATGLLLNYFGMKVAGQMQVAVVLAIIAVLLFAVAGSMPSIEAVHFTPFLPHGWVSVGQAAAILFWCFIGWEAVSHLSEEFVDPQREAIKGVTIAAVLVGLLYFLTALATVGTHSYGASDSSASLVLVVGHLLGTGGAAVVGITGMFICTATIIAYTGAASRLAFALANEGKAPKALGRMSGRYATPTGGLAFLAGCFVLILALYGTGAVSLTTLIQFPNATFILTYLGGCAAGVRLLRGSRLGVGISWISFILTLGVFPFVGWSVLYPIAIVGVYFFMQRYAGMSETEKVLIKSEY</sequence>
<dbReference type="PANTHER" id="PTHR42770">
    <property type="entry name" value="AMINO ACID TRANSPORTER-RELATED"/>
    <property type="match status" value="1"/>
</dbReference>
<feature type="transmembrane region" description="Helical" evidence="6">
    <location>
        <begin position="316"/>
        <end position="338"/>
    </location>
</feature>
<evidence type="ECO:0000256" key="6">
    <source>
        <dbReference type="SAM" id="Phobius"/>
    </source>
</evidence>
<feature type="transmembrane region" description="Helical" evidence="6">
    <location>
        <begin position="123"/>
        <end position="142"/>
    </location>
</feature>
<evidence type="ECO:0000313" key="8">
    <source>
        <dbReference type="Proteomes" id="UP000321157"/>
    </source>
</evidence>
<evidence type="ECO:0000256" key="4">
    <source>
        <dbReference type="ARBA" id="ARBA00022989"/>
    </source>
</evidence>
<organism evidence="7 8">
    <name type="scientific">Aneurinibacillus danicus</name>
    <dbReference type="NCBI Taxonomy" id="267746"/>
    <lineage>
        <taxon>Bacteria</taxon>
        <taxon>Bacillati</taxon>
        <taxon>Bacillota</taxon>
        <taxon>Bacilli</taxon>
        <taxon>Bacillales</taxon>
        <taxon>Paenibacillaceae</taxon>
        <taxon>Aneurinibacillus group</taxon>
        <taxon>Aneurinibacillus</taxon>
    </lineage>
</organism>
<dbReference type="InterPro" id="IPR050367">
    <property type="entry name" value="APC_superfamily"/>
</dbReference>
<keyword evidence="4 6" id="KW-1133">Transmembrane helix</keyword>
<feature type="transmembrane region" description="Helical" evidence="6">
    <location>
        <begin position="185"/>
        <end position="203"/>
    </location>
</feature>
<proteinExistence type="predicted"/>
<feature type="transmembrane region" description="Helical" evidence="6">
    <location>
        <begin position="88"/>
        <end position="111"/>
    </location>
</feature>
<feature type="transmembrane region" description="Helical" evidence="6">
    <location>
        <begin position="46"/>
        <end position="67"/>
    </location>
</feature>
<accession>A0A511V8C3</accession>
<dbReference type="EMBL" id="BJXX01000120">
    <property type="protein sequence ID" value="GEN35197.1"/>
    <property type="molecule type" value="Genomic_DNA"/>
</dbReference>
<protein>
    <submittedName>
        <fullName evidence="7">Amino acid permease</fullName>
    </submittedName>
</protein>
<comment type="subcellular location">
    <subcellularLocation>
        <location evidence="1">Cell membrane</location>
        <topology evidence="1">Multi-pass membrane protein</topology>
    </subcellularLocation>
</comment>
<dbReference type="PIRSF" id="PIRSF006060">
    <property type="entry name" value="AA_transporter"/>
    <property type="match status" value="1"/>
</dbReference>
<dbReference type="RefSeq" id="WP_146810593.1">
    <property type="nucleotide sequence ID" value="NZ_BJXX01000120.1"/>
</dbReference>
<evidence type="ECO:0000256" key="3">
    <source>
        <dbReference type="ARBA" id="ARBA00022692"/>
    </source>
</evidence>
<evidence type="ECO:0000256" key="5">
    <source>
        <dbReference type="ARBA" id="ARBA00023136"/>
    </source>
</evidence>
<dbReference type="GO" id="GO:0005886">
    <property type="term" value="C:plasma membrane"/>
    <property type="evidence" value="ECO:0007669"/>
    <property type="project" value="UniProtKB-SubCell"/>
</dbReference>
<keyword evidence="8" id="KW-1185">Reference proteome</keyword>
<keyword evidence="5 6" id="KW-0472">Membrane</keyword>
<evidence type="ECO:0000256" key="2">
    <source>
        <dbReference type="ARBA" id="ARBA00022475"/>
    </source>
</evidence>
<dbReference type="GO" id="GO:0022857">
    <property type="term" value="F:transmembrane transporter activity"/>
    <property type="evidence" value="ECO:0007669"/>
    <property type="project" value="InterPro"/>
</dbReference>
<evidence type="ECO:0000256" key="1">
    <source>
        <dbReference type="ARBA" id="ARBA00004651"/>
    </source>
</evidence>
<feature type="transmembrane region" description="Helical" evidence="6">
    <location>
        <begin position="350"/>
        <end position="370"/>
    </location>
</feature>
<feature type="transmembrane region" description="Helical" evidence="6">
    <location>
        <begin position="382"/>
        <end position="411"/>
    </location>
</feature>
<keyword evidence="3 6" id="KW-0812">Transmembrane</keyword>
<keyword evidence="2" id="KW-1003">Cell membrane</keyword>
<feature type="transmembrane region" description="Helical" evidence="6">
    <location>
        <begin position="224"/>
        <end position="244"/>
    </location>
</feature>
<dbReference type="Gene3D" id="1.20.1740.10">
    <property type="entry name" value="Amino acid/polyamine transporter I"/>
    <property type="match status" value="1"/>
</dbReference>
<dbReference type="AlphaFoldDB" id="A0A511V8C3"/>
<dbReference type="InterPro" id="IPR002293">
    <property type="entry name" value="AA/rel_permease1"/>
</dbReference>
<feature type="transmembrane region" description="Helical" evidence="6">
    <location>
        <begin position="154"/>
        <end position="173"/>
    </location>
</feature>
<dbReference type="OrthoDB" id="178667at2"/>
<dbReference type="PANTHER" id="PTHR42770:SF13">
    <property type="entry name" value="L-METHIONINE_BRANCHED-CHAIN AMINO ACID EXPORTER YJEH"/>
    <property type="match status" value="1"/>
</dbReference>